<dbReference type="Proteomes" id="UP000234323">
    <property type="component" value="Unassembled WGS sequence"/>
</dbReference>
<comment type="caution">
    <text evidence="1">The sequence shown here is derived from an EMBL/GenBank/DDBJ whole genome shotgun (WGS) entry which is preliminary data.</text>
</comment>
<name>A0A2I1HS91_9GLOM</name>
<dbReference type="AlphaFoldDB" id="A0A2I1HS91"/>
<accession>A0A2I1HS91</accession>
<evidence type="ECO:0000313" key="1">
    <source>
        <dbReference type="EMBL" id="PKY61755.1"/>
    </source>
</evidence>
<evidence type="ECO:0000313" key="2">
    <source>
        <dbReference type="Proteomes" id="UP000234323"/>
    </source>
</evidence>
<proteinExistence type="predicted"/>
<organism evidence="1 2">
    <name type="scientific">Rhizophagus irregularis</name>
    <dbReference type="NCBI Taxonomy" id="588596"/>
    <lineage>
        <taxon>Eukaryota</taxon>
        <taxon>Fungi</taxon>
        <taxon>Fungi incertae sedis</taxon>
        <taxon>Mucoromycota</taxon>
        <taxon>Glomeromycotina</taxon>
        <taxon>Glomeromycetes</taxon>
        <taxon>Glomerales</taxon>
        <taxon>Glomeraceae</taxon>
        <taxon>Rhizophagus</taxon>
    </lineage>
</organism>
<gene>
    <name evidence="1" type="ORF">RhiirA4_487171</name>
</gene>
<dbReference type="EMBL" id="LLXI01005824">
    <property type="protein sequence ID" value="PKY61755.1"/>
    <property type="molecule type" value="Genomic_DNA"/>
</dbReference>
<protein>
    <submittedName>
        <fullName evidence="1">Uncharacterized protein</fullName>
    </submittedName>
</protein>
<keyword evidence="2" id="KW-1185">Reference proteome</keyword>
<reference evidence="1 2" key="1">
    <citation type="submission" date="2015-10" db="EMBL/GenBank/DDBJ databases">
        <title>Genome analyses suggest a sexual origin of heterokaryosis in a supposedly ancient asexual fungus.</title>
        <authorList>
            <person name="Ropars J."/>
            <person name="Sedzielewska K."/>
            <person name="Noel J."/>
            <person name="Charron P."/>
            <person name="Farinelli L."/>
            <person name="Marton T."/>
            <person name="Kruger M."/>
            <person name="Pelin A."/>
            <person name="Brachmann A."/>
            <person name="Corradi N."/>
        </authorList>
    </citation>
    <scope>NUCLEOTIDE SEQUENCE [LARGE SCALE GENOMIC DNA]</scope>
    <source>
        <strain evidence="1 2">A4</strain>
    </source>
</reference>
<sequence length="53" mass="5935">MSPKTLNFTRQKEAAIHQLDNSTIIDIEEPVIQQLEDSITLKTNNPPNKSSGK</sequence>